<keyword evidence="2" id="KW-1185">Reference proteome</keyword>
<protein>
    <submittedName>
        <fullName evidence="1">Uncharacterized protein</fullName>
    </submittedName>
</protein>
<dbReference type="Proteomes" id="UP001151760">
    <property type="component" value="Unassembled WGS sequence"/>
</dbReference>
<reference evidence="1" key="2">
    <citation type="submission" date="2022-01" db="EMBL/GenBank/DDBJ databases">
        <authorList>
            <person name="Yamashiro T."/>
            <person name="Shiraishi A."/>
            <person name="Satake H."/>
            <person name="Nakayama K."/>
        </authorList>
    </citation>
    <scope>NUCLEOTIDE SEQUENCE</scope>
</reference>
<reference evidence="1" key="1">
    <citation type="journal article" date="2022" name="Int. J. Mol. Sci.">
        <title>Draft Genome of Tanacetum Coccineum: Genomic Comparison of Closely Related Tanacetum-Family Plants.</title>
        <authorList>
            <person name="Yamashiro T."/>
            <person name="Shiraishi A."/>
            <person name="Nakayama K."/>
            <person name="Satake H."/>
        </authorList>
    </citation>
    <scope>NUCLEOTIDE SEQUENCE</scope>
</reference>
<sequence length="91" mass="10270">MLFDSSKKRGNRKRPDKARAGFEEYWFGLQDFKRGYRSLTYCMADAKGNTTLHMATRKDGVQKEVGSSFFAAMVIADVGRIELFSVATSSM</sequence>
<proteinExistence type="predicted"/>
<organism evidence="1 2">
    <name type="scientific">Tanacetum coccineum</name>
    <dbReference type="NCBI Taxonomy" id="301880"/>
    <lineage>
        <taxon>Eukaryota</taxon>
        <taxon>Viridiplantae</taxon>
        <taxon>Streptophyta</taxon>
        <taxon>Embryophyta</taxon>
        <taxon>Tracheophyta</taxon>
        <taxon>Spermatophyta</taxon>
        <taxon>Magnoliopsida</taxon>
        <taxon>eudicotyledons</taxon>
        <taxon>Gunneridae</taxon>
        <taxon>Pentapetalae</taxon>
        <taxon>asterids</taxon>
        <taxon>campanulids</taxon>
        <taxon>Asterales</taxon>
        <taxon>Asteraceae</taxon>
        <taxon>Asteroideae</taxon>
        <taxon>Anthemideae</taxon>
        <taxon>Anthemidinae</taxon>
        <taxon>Tanacetum</taxon>
    </lineage>
</organism>
<evidence type="ECO:0000313" key="2">
    <source>
        <dbReference type="Proteomes" id="UP001151760"/>
    </source>
</evidence>
<dbReference type="EMBL" id="BQNB010016304">
    <property type="protein sequence ID" value="GJT50244.1"/>
    <property type="molecule type" value="Genomic_DNA"/>
</dbReference>
<comment type="caution">
    <text evidence="1">The sequence shown here is derived from an EMBL/GenBank/DDBJ whole genome shotgun (WGS) entry which is preliminary data.</text>
</comment>
<name>A0ABQ5EH38_9ASTR</name>
<gene>
    <name evidence="1" type="ORF">Tco_0976401</name>
</gene>
<evidence type="ECO:0000313" key="1">
    <source>
        <dbReference type="EMBL" id="GJT50244.1"/>
    </source>
</evidence>
<accession>A0ABQ5EH38</accession>